<name>U9UFG9_RHIID</name>
<dbReference type="HOGENOM" id="CLU_2360819_0_0_1"/>
<accession>U9UFG9</accession>
<proteinExistence type="predicted"/>
<gene>
    <name evidence="1" type="ORF">GLOINDRAFT_21918</name>
</gene>
<organism evidence="1">
    <name type="scientific">Rhizophagus irregularis (strain DAOM 181602 / DAOM 197198 / MUCL 43194)</name>
    <name type="common">Arbuscular mycorrhizal fungus</name>
    <name type="synonym">Glomus intraradices</name>
    <dbReference type="NCBI Taxonomy" id="747089"/>
    <lineage>
        <taxon>Eukaryota</taxon>
        <taxon>Fungi</taxon>
        <taxon>Fungi incertae sedis</taxon>
        <taxon>Mucoromycota</taxon>
        <taxon>Glomeromycotina</taxon>
        <taxon>Glomeromycetes</taxon>
        <taxon>Glomerales</taxon>
        <taxon>Glomeraceae</taxon>
        <taxon>Rhizophagus</taxon>
    </lineage>
</organism>
<reference evidence="1" key="1">
    <citation type="submission" date="2013-07" db="EMBL/GenBank/DDBJ databases">
        <title>The genome of an arbuscular mycorrhizal fungus provides insights into the evolution of the oldest plant symbiosis.</title>
        <authorList>
            <consortium name="DOE Joint Genome Institute"/>
            <person name="Tisserant E."/>
            <person name="Malbreil M."/>
            <person name="Kuo A."/>
            <person name="Kohler A."/>
            <person name="Symeonidi A."/>
            <person name="Balestrini R."/>
            <person name="Charron P."/>
            <person name="Duensing N."/>
            <person name="Frei-dit-Frey N."/>
            <person name="Gianinazzi-Pearson V."/>
            <person name="Gilbert B."/>
            <person name="Handa Y."/>
            <person name="Hijri M."/>
            <person name="Kaul R."/>
            <person name="Kawaguchi M."/>
            <person name="Krajinski F."/>
            <person name="Lammers P."/>
            <person name="Lapierre D."/>
            <person name="Masclaux F.G."/>
            <person name="Murat C."/>
            <person name="Morin E."/>
            <person name="Ndikumana S."/>
            <person name="Pagni M."/>
            <person name="Petitpierre D."/>
            <person name="Requena N."/>
            <person name="Rosikiewicz P."/>
            <person name="Riley R."/>
            <person name="Saito K."/>
            <person name="San Clemente H."/>
            <person name="Shapiro H."/>
            <person name="van Tuinen D."/>
            <person name="Becard G."/>
            <person name="Bonfante P."/>
            <person name="Paszkowski U."/>
            <person name="Shachar-Hill Y."/>
            <person name="Young J.P."/>
            <person name="Sanders I.R."/>
            <person name="Henrissat B."/>
            <person name="Rensing S.A."/>
            <person name="Grigoriev I.V."/>
            <person name="Corradi N."/>
            <person name="Roux C."/>
            <person name="Martin F."/>
        </authorList>
    </citation>
    <scope>NUCLEOTIDE SEQUENCE</scope>
    <source>
        <strain evidence="1">DAOM 197198</strain>
    </source>
</reference>
<sequence length="96" mass="11261">MTSVSMQQLTPHYHITSQQIYYIFEALGVNQIMRTENTTLTLVRKLSQEKYQDLVMRSLEIFNGVENDVTIEKSDIPKGFDIYFLCNESQEINKHL</sequence>
<dbReference type="EMBL" id="KI280295">
    <property type="protein sequence ID" value="ESA17323.1"/>
    <property type="molecule type" value="Genomic_DNA"/>
</dbReference>
<evidence type="ECO:0000313" key="1">
    <source>
        <dbReference type="EMBL" id="ESA17323.1"/>
    </source>
</evidence>
<protein>
    <submittedName>
        <fullName evidence="1">Uncharacterized protein</fullName>
    </submittedName>
</protein>
<dbReference type="AlphaFoldDB" id="U9UFG9"/>